<dbReference type="Proteomes" id="UP000230423">
    <property type="component" value="Unassembled WGS sequence"/>
</dbReference>
<evidence type="ECO:0000256" key="2">
    <source>
        <dbReference type="ARBA" id="ARBA00022729"/>
    </source>
</evidence>
<dbReference type="SUPFAM" id="SSF55486">
    <property type="entry name" value="Metalloproteases ('zincins'), catalytic domain"/>
    <property type="match status" value="1"/>
</dbReference>
<dbReference type="InterPro" id="IPR001548">
    <property type="entry name" value="Peptidase_M2"/>
</dbReference>
<dbReference type="OrthoDB" id="10029630at2759"/>
<dbReference type="GO" id="GO:0016020">
    <property type="term" value="C:membrane"/>
    <property type="evidence" value="ECO:0007669"/>
    <property type="project" value="InterPro"/>
</dbReference>
<evidence type="ECO:0000313" key="6">
    <source>
        <dbReference type="Proteomes" id="UP000230423"/>
    </source>
</evidence>
<dbReference type="GO" id="GO:0006508">
    <property type="term" value="P:proteolysis"/>
    <property type="evidence" value="ECO:0007669"/>
    <property type="project" value="InterPro"/>
</dbReference>
<evidence type="ECO:0000313" key="5">
    <source>
        <dbReference type="EMBL" id="PIO66193.1"/>
    </source>
</evidence>
<keyword evidence="6" id="KW-1185">Reference proteome</keyword>
<evidence type="ECO:0000256" key="4">
    <source>
        <dbReference type="ARBA" id="ARBA00023180"/>
    </source>
</evidence>
<dbReference type="GO" id="GO:0008241">
    <property type="term" value="F:peptidyl-dipeptidase activity"/>
    <property type="evidence" value="ECO:0007669"/>
    <property type="project" value="InterPro"/>
</dbReference>
<name>A0A2G9U7J8_TELCI</name>
<reference evidence="5 6" key="1">
    <citation type="submission" date="2015-09" db="EMBL/GenBank/DDBJ databases">
        <title>Draft genome of the parasitic nematode Teladorsagia circumcincta isolate WARC Sus (inbred).</title>
        <authorList>
            <person name="Mitreva M."/>
        </authorList>
    </citation>
    <scope>NUCLEOTIDE SEQUENCE [LARGE SCALE GENOMIC DNA]</scope>
    <source>
        <strain evidence="5 6">S</strain>
    </source>
</reference>
<keyword evidence="4" id="KW-0325">Glycoprotein</keyword>
<dbReference type="EMBL" id="KZ348431">
    <property type="protein sequence ID" value="PIO66193.1"/>
    <property type="molecule type" value="Genomic_DNA"/>
</dbReference>
<protein>
    <submittedName>
        <fullName evidence="5">Uncharacterized protein</fullName>
    </submittedName>
</protein>
<gene>
    <name evidence="5" type="ORF">TELCIR_12103</name>
</gene>
<sequence length="332" mass="37486">MQFNRRQGAKTRSFEPDDLVFARDFYAEQPRWSPERILLRHGRTLYDVLVQGSIRKRHGNQLRPRASQKEAHNLMDAFDMPIKPTLASPTRTLKASLSPVAHRENSPKDPYGKHNLSDFLKNVSHDFTLQVTYWMNPAKAKPDGLLRKGRMEEIELCMVKKNQPDELDTEVIEQLVDRFLNTGSLTDKNAPKSANPAAQALVGSSIYWDTEGIKEPGSIKDEATMKKWIEGYQTEAQKVLKEVAAAGWKYFSHASQGAKQSLNEAEQAKQFDLESITDPDLKRQLGYVAFEGMSALSPAEYAAFNQAQNTVSYTLVDEFGHGARLELTNVRA</sequence>
<keyword evidence="2" id="KW-0732">Signal</keyword>
<evidence type="ECO:0000256" key="1">
    <source>
        <dbReference type="ARBA" id="ARBA00008139"/>
    </source>
</evidence>
<comment type="similarity">
    <text evidence="1">Belongs to the peptidase M2 family.</text>
</comment>
<proteinExistence type="inferred from homology"/>
<organism evidence="5 6">
    <name type="scientific">Teladorsagia circumcincta</name>
    <name type="common">Brown stomach worm</name>
    <name type="synonym">Ostertagia circumcincta</name>
    <dbReference type="NCBI Taxonomy" id="45464"/>
    <lineage>
        <taxon>Eukaryota</taxon>
        <taxon>Metazoa</taxon>
        <taxon>Ecdysozoa</taxon>
        <taxon>Nematoda</taxon>
        <taxon>Chromadorea</taxon>
        <taxon>Rhabditida</taxon>
        <taxon>Rhabditina</taxon>
        <taxon>Rhabditomorpha</taxon>
        <taxon>Strongyloidea</taxon>
        <taxon>Trichostrongylidae</taxon>
        <taxon>Teladorsagia</taxon>
    </lineage>
</organism>
<evidence type="ECO:0000256" key="3">
    <source>
        <dbReference type="ARBA" id="ARBA00023157"/>
    </source>
</evidence>
<dbReference type="Pfam" id="PF01401">
    <property type="entry name" value="Peptidase_M2"/>
    <property type="match status" value="1"/>
</dbReference>
<keyword evidence="3" id="KW-1015">Disulfide bond</keyword>
<accession>A0A2G9U7J8</accession>
<dbReference type="GO" id="GO:0008237">
    <property type="term" value="F:metallopeptidase activity"/>
    <property type="evidence" value="ECO:0007669"/>
    <property type="project" value="InterPro"/>
</dbReference>
<dbReference type="AlphaFoldDB" id="A0A2G9U7J8"/>